<evidence type="ECO:0000256" key="2">
    <source>
        <dbReference type="ARBA" id="ARBA00022475"/>
    </source>
</evidence>
<dbReference type="Pfam" id="PF09721">
    <property type="entry name" value="Exosortase_EpsH"/>
    <property type="match status" value="1"/>
</dbReference>
<comment type="subcellular location">
    <subcellularLocation>
        <location evidence="1">Cell membrane</location>
        <topology evidence="1">Multi-pass membrane protein</topology>
    </subcellularLocation>
</comment>
<feature type="transmembrane region" description="Helical" evidence="8">
    <location>
        <begin position="278"/>
        <end position="294"/>
    </location>
</feature>
<dbReference type="NCBIfam" id="TIGR04178">
    <property type="entry name" value="exo_archaeo"/>
    <property type="match status" value="1"/>
</dbReference>
<evidence type="ECO:0000313" key="10">
    <source>
        <dbReference type="Proteomes" id="UP000708576"/>
    </source>
</evidence>
<dbReference type="NCBIfam" id="TIGR04476">
    <property type="entry name" value="exosort_XrtN"/>
    <property type="match status" value="1"/>
</dbReference>
<evidence type="ECO:0000256" key="1">
    <source>
        <dbReference type="ARBA" id="ARBA00004651"/>
    </source>
</evidence>
<evidence type="ECO:0000256" key="3">
    <source>
        <dbReference type="ARBA" id="ARBA00022670"/>
    </source>
</evidence>
<dbReference type="GO" id="GO:0016787">
    <property type="term" value="F:hydrolase activity"/>
    <property type="evidence" value="ECO:0007669"/>
    <property type="project" value="UniProtKB-KW"/>
</dbReference>
<dbReference type="EC" id="3.4.22.-" evidence="9"/>
<comment type="caution">
    <text evidence="9">The sequence shown here is derived from an EMBL/GenBank/DDBJ whole genome shotgun (WGS) entry which is preliminary data.</text>
</comment>
<evidence type="ECO:0000256" key="6">
    <source>
        <dbReference type="ARBA" id="ARBA00022989"/>
    </source>
</evidence>
<evidence type="ECO:0000256" key="4">
    <source>
        <dbReference type="ARBA" id="ARBA00022692"/>
    </source>
</evidence>
<dbReference type="RefSeq" id="WP_212220315.1">
    <property type="nucleotide sequence ID" value="NZ_JAGUCO010000041.1"/>
</dbReference>
<proteinExistence type="predicted"/>
<keyword evidence="6 8" id="KW-1133">Transmembrane helix</keyword>
<dbReference type="InterPro" id="IPR019127">
    <property type="entry name" value="Exosortase"/>
</dbReference>
<keyword evidence="4 8" id="KW-0812">Transmembrane</keyword>
<reference evidence="9 10" key="1">
    <citation type="journal article" date="2015" name="Int. J. Syst. Evol. Microbiol.">
        <title>Carboxylicivirga linearis sp. nov., isolated from a sea cucumber culture pond.</title>
        <authorList>
            <person name="Wang F.Q."/>
            <person name="Zhou Y.X."/>
            <person name="Lin X.Z."/>
            <person name="Chen G.J."/>
            <person name="Du Z.J."/>
        </authorList>
    </citation>
    <scope>NUCLEOTIDE SEQUENCE [LARGE SCALE GENOMIC DNA]</scope>
    <source>
        <strain evidence="9 10">FB218</strain>
    </source>
</reference>
<feature type="transmembrane region" description="Helical" evidence="8">
    <location>
        <begin position="200"/>
        <end position="225"/>
    </location>
</feature>
<feature type="transmembrane region" description="Helical" evidence="8">
    <location>
        <begin position="108"/>
        <end position="129"/>
    </location>
</feature>
<feature type="transmembrane region" description="Helical" evidence="8">
    <location>
        <begin position="169"/>
        <end position="188"/>
    </location>
</feature>
<feature type="transmembrane region" description="Helical" evidence="8">
    <location>
        <begin position="17"/>
        <end position="37"/>
    </location>
</feature>
<evidence type="ECO:0000256" key="5">
    <source>
        <dbReference type="ARBA" id="ARBA00022801"/>
    </source>
</evidence>
<accession>A0ABS5K1X0</accession>
<keyword evidence="7 8" id="KW-0472">Membrane</keyword>
<feature type="transmembrane region" description="Helical" evidence="8">
    <location>
        <begin position="237"/>
        <end position="258"/>
    </location>
</feature>
<keyword evidence="5 9" id="KW-0378">Hydrolase</keyword>
<gene>
    <name evidence="9" type="primary">xrtN</name>
    <name evidence="9" type="ORF">KEM10_22780</name>
</gene>
<dbReference type="InterPro" id="IPR026392">
    <property type="entry name" value="Exo/Archaeosortase_dom"/>
</dbReference>
<dbReference type="InterPro" id="IPR031006">
    <property type="entry name" value="Exosort_XrtN"/>
</dbReference>
<keyword evidence="10" id="KW-1185">Reference proteome</keyword>
<keyword evidence="2" id="KW-1003">Cell membrane</keyword>
<evidence type="ECO:0000256" key="8">
    <source>
        <dbReference type="SAM" id="Phobius"/>
    </source>
</evidence>
<sequence>MIKSTIVKSLITEQKHLITLLLIISVSIPVIQNFGGLRFEQLLFLLVLPFTTQTNEDLKGPAIFIAGAILFFFIYYLTHIYTSFYLAICFSVFSVIYYLGFYPTKLSVLLAVITAPVVKYLLSIFSFPIRLKITEFAGGLLNFIYNDIEISGNSIYKYGNGFTVAEECLGLNMIITSLVFSVFTLALFSKKYKQKPGISLIAIILILTLFLVVISNLSRIVLTVIFEVYPGTIFHDLIGIISIVTNSFIPIIIITFSLRGLYINNRKNTPYYSKYNPILYLLPLLSIGSNFVYANSLQSSIKTSEINIEGFKKSLSKDGVLKFENGDHLIYIKPPSFTLGSDHSPFICWKGSGYKIKNESYINIDNHDALSFELIKNNDHLYSVWWYSNGETNTISQFNWRLATIKGEAPFYLINITGTSKESVLKASKDFLSKRIIDLSHQHI</sequence>
<dbReference type="EMBL" id="JAGUCO010000041">
    <property type="protein sequence ID" value="MBS2101129.1"/>
    <property type="molecule type" value="Genomic_DNA"/>
</dbReference>
<dbReference type="Proteomes" id="UP000708576">
    <property type="component" value="Unassembled WGS sequence"/>
</dbReference>
<feature type="transmembrane region" description="Helical" evidence="8">
    <location>
        <begin position="83"/>
        <end position="101"/>
    </location>
</feature>
<name>A0ABS5K1X0_9BACT</name>
<protein>
    <submittedName>
        <fullName evidence="9">Exosortase N</fullName>
        <ecNumber evidence="9">3.4.22.-</ecNumber>
    </submittedName>
</protein>
<feature type="transmembrane region" description="Helical" evidence="8">
    <location>
        <begin position="58"/>
        <end position="77"/>
    </location>
</feature>
<organism evidence="9 10">
    <name type="scientific">Carboxylicivirga linearis</name>
    <dbReference type="NCBI Taxonomy" id="1628157"/>
    <lineage>
        <taxon>Bacteria</taxon>
        <taxon>Pseudomonadati</taxon>
        <taxon>Bacteroidota</taxon>
        <taxon>Bacteroidia</taxon>
        <taxon>Marinilabiliales</taxon>
        <taxon>Marinilabiliaceae</taxon>
        <taxon>Carboxylicivirga</taxon>
    </lineage>
</organism>
<evidence type="ECO:0000256" key="7">
    <source>
        <dbReference type="ARBA" id="ARBA00023136"/>
    </source>
</evidence>
<keyword evidence="3" id="KW-0645">Protease</keyword>
<evidence type="ECO:0000313" key="9">
    <source>
        <dbReference type="EMBL" id="MBS2101129.1"/>
    </source>
</evidence>